<feature type="region of interest" description="Disordered" evidence="1">
    <location>
        <begin position="1"/>
        <end position="26"/>
    </location>
</feature>
<dbReference type="GO" id="GO:0004190">
    <property type="term" value="F:aspartic-type endopeptidase activity"/>
    <property type="evidence" value="ECO:0007669"/>
    <property type="project" value="InterPro"/>
</dbReference>
<name>A0A9X4XI49_9BRAD</name>
<sequence length="434" mass="45875">MAIAATVTASMASAAEWPRLPPDPPDVATVWDPGPRWPTLPPGHDETVAAARATPPQPARPKTLPAVETIGDLGPQWPRTETVATTAATAAPDTDAPETTGAFTPLPAAPARRAAVTPPAAAVSVYRPTYPVPAAVVARPFVIEVGGRYWYSGGKADFGFRNGYPGYGDPTSTLDWRDTAGHAGEVFGRVDHRPTGFFVKGLIGAGTLGGGTIVDRDFFAGQVLFSDTSSDIRGDSLNYGIVDAGWSFDVPGARFRVGGFVGWHYWRESLTAYGLTCNPDQVGGVVCGPPGSVQAPSTTAVLAYEPTWQALRLGIDGRWTFMPGWSVSGEVAYMPIAHLENKDSHLLRQDFGPGGLGPAPNIISRSSQGRGVAAEVFLNYAVTPAIEIGVGGRFWGLNADTGTVAFGPSFASRFDLTKFEQQRYGLLVQAKGRF</sequence>
<dbReference type="InterPro" id="IPR053724">
    <property type="entry name" value="OMP_A26_sf"/>
</dbReference>
<reference evidence="2 3" key="1">
    <citation type="submission" date="2019-11" db="EMBL/GenBank/DDBJ databases">
        <title>Whole-genome sequence of Rhodoplanes serenus DSM 18633, type strain.</title>
        <authorList>
            <person name="Kyndt J.A."/>
            <person name="Meyer T.E."/>
        </authorList>
    </citation>
    <scope>NUCLEOTIDE SEQUENCE [LARGE SCALE GENOMIC DNA]</scope>
    <source>
        <strain evidence="2 3">DSM 18633</strain>
    </source>
</reference>
<dbReference type="Gene3D" id="2.40.128.90">
    <property type="entry name" value="OMPT-like"/>
    <property type="match status" value="1"/>
</dbReference>
<dbReference type="Proteomes" id="UP000438991">
    <property type="component" value="Unassembled WGS sequence"/>
</dbReference>
<dbReference type="SUPFAM" id="SSF69917">
    <property type="entry name" value="OMPT-like"/>
    <property type="match status" value="1"/>
</dbReference>
<feature type="compositionally biased region" description="Low complexity" evidence="1">
    <location>
        <begin position="1"/>
        <end position="15"/>
    </location>
</feature>
<dbReference type="AlphaFoldDB" id="A0A9X4XI49"/>
<dbReference type="EMBL" id="WNKV01000003">
    <property type="protein sequence ID" value="MTW15623.1"/>
    <property type="molecule type" value="Genomic_DNA"/>
</dbReference>
<gene>
    <name evidence="2" type="ORF">GJ689_05310</name>
</gene>
<proteinExistence type="predicted"/>
<accession>A0A9X4XI49</accession>
<evidence type="ECO:0000313" key="3">
    <source>
        <dbReference type="Proteomes" id="UP000438991"/>
    </source>
</evidence>
<evidence type="ECO:0000313" key="2">
    <source>
        <dbReference type="EMBL" id="MTW15623.1"/>
    </source>
</evidence>
<comment type="caution">
    <text evidence="2">The sequence shown here is derived from an EMBL/GenBank/DDBJ whole genome shotgun (WGS) entry which is preliminary data.</text>
</comment>
<evidence type="ECO:0008006" key="4">
    <source>
        <dbReference type="Google" id="ProtNLM"/>
    </source>
</evidence>
<organism evidence="2 3">
    <name type="scientific">Rhodoplanes serenus</name>
    <dbReference type="NCBI Taxonomy" id="200615"/>
    <lineage>
        <taxon>Bacteria</taxon>
        <taxon>Pseudomonadati</taxon>
        <taxon>Pseudomonadota</taxon>
        <taxon>Alphaproteobacteria</taxon>
        <taxon>Hyphomicrobiales</taxon>
        <taxon>Nitrobacteraceae</taxon>
        <taxon>Rhodoplanes</taxon>
    </lineage>
</organism>
<evidence type="ECO:0000256" key="1">
    <source>
        <dbReference type="SAM" id="MobiDB-lite"/>
    </source>
</evidence>
<dbReference type="RefSeq" id="WP_155478840.1">
    <property type="nucleotide sequence ID" value="NZ_WNKV01000003.1"/>
</dbReference>
<protein>
    <recommendedName>
        <fullName evidence="4">Outer membrane beta-barrel protein</fullName>
    </recommendedName>
</protein>
<dbReference type="InterPro" id="IPR020080">
    <property type="entry name" value="OM_adhesin/peptidase_omptin"/>
</dbReference>